<evidence type="ECO:0000256" key="6">
    <source>
        <dbReference type="ARBA" id="ARBA00022617"/>
    </source>
</evidence>
<keyword evidence="11 14" id="KW-0408">Iron</keyword>
<keyword evidence="8" id="KW-0256">Endoplasmic reticulum</keyword>
<dbReference type="PROSITE" id="PS00086">
    <property type="entry name" value="CYTOCHROME_P450"/>
    <property type="match status" value="1"/>
</dbReference>
<evidence type="ECO:0000256" key="7">
    <source>
        <dbReference type="ARBA" id="ARBA00022723"/>
    </source>
</evidence>
<feature type="transmembrane region" description="Helical" evidence="16">
    <location>
        <begin position="31"/>
        <end position="49"/>
    </location>
</feature>
<evidence type="ECO:0000256" key="2">
    <source>
        <dbReference type="ARBA" id="ARBA00004174"/>
    </source>
</evidence>
<dbReference type="AlphaFoldDB" id="A0A8W8JQ87"/>
<keyword evidence="18" id="KW-1185">Reference proteome</keyword>
<evidence type="ECO:0000256" key="4">
    <source>
        <dbReference type="ARBA" id="ARBA00010617"/>
    </source>
</evidence>
<dbReference type="PANTHER" id="PTHR24289:SF21">
    <property type="entry name" value="CYTOCHROME P450 1A"/>
    <property type="match status" value="1"/>
</dbReference>
<evidence type="ECO:0000256" key="10">
    <source>
        <dbReference type="ARBA" id="ARBA00023002"/>
    </source>
</evidence>
<evidence type="ECO:0000313" key="17">
    <source>
        <dbReference type="EnsemblMetazoa" id="G20463.1:cds"/>
    </source>
</evidence>
<dbReference type="GO" id="GO:0042448">
    <property type="term" value="P:progesterone metabolic process"/>
    <property type="evidence" value="ECO:0007669"/>
    <property type="project" value="TreeGrafter"/>
</dbReference>
<dbReference type="Pfam" id="PF00067">
    <property type="entry name" value="p450"/>
    <property type="match status" value="1"/>
</dbReference>
<dbReference type="GO" id="GO:0005506">
    <property type="term" value="F:iron ion binding"/>
    <property type="evidence" value="ECO:0007669"/>
    <property type="project" value="InterPro"/>
</dbReference>
<dbReference type="OMA" id="AHLHIMM"/>
<keyword evidence="16" id="KW-1133">Transmembrane helix</keyword>
<dbReference type="GO" id="GO:0042446">
    <property type="term" value="P:hormone biosynthetic process"/>
    <property type="evidence" value="ECO:0007669"/>
    <property type="project" value="TreeGrafter"/>
</dbReference>
<evidence type="ECO:0000256" key="3">
    <source>
        <dbReference type="ARBA" id="ARBA00004406"/>
    </source>
</evidence>
<keyword evidence="6 14" id="KW-0349">Heme</keyword>
<dbReference type="PRINTS" id="PR00385">
    <property type="entry name" value="P450"/>
</dbReference>
<dbReference type="GO" id="GO:0020037">
    <property type="term" value="F:heme binding"/>
    <property type="evidence" value="ECO:0007669"/>
    <property type="project" value="InterPro"/>
</dbReference>
<keyword evidence="13 16" id="KW-0472">Membrane</keyword>
<evidence type="ECO:0000256" key="5">
    <source>
        <dbReference type="ARBA" id="ARBA00012109"/>
    </source>
</evidence>
<dbReference type="EnsemblMetazoa" id="G20463.1">
    <property type="protein sequence ID" value="G20463.1:cds"/>
    <property type="gene ID" value="G20463"/>
</dbReference>
<evidence type="ECO:0000256" key="1">
    <source>
        <dbReference type="ARBA" id="ARBA00001971"/>
    </source>
</evidence>
<dbReference type="PANTHER" id="PTHR24289">
    <property type="entry name" value="STEROID 17-ALPHA-HYDROXYLASE/17,20 LYASE"/>
    <property type="match status" value="1"/>
</dbReference>
<evidence type="ECO:0000313" key="18">
    <source>
        <dbReference type="Proteomes" id="UP000005408"/>
    </source>
</evidence>
<evidence type="ECO:0000256" key="14">
    <source>
        <dbReference type="PIRSR" id="PIRSR602401-1"/>
    </source>
</evidence>
<keyword evidence="7 14" id="KW-0479">Metal-binding</keyword>
<evidence type="ECO:0000256" key="13">
    <source>
        <dbReference type="ARBA" id="ARBA00023136"/>
    </source>
</evidence>
<reference evidence="17" key="1">
    <citation type="submission" date="2022-08" db="UniProtKB">
        <authorList>
            <consortium name="EnsemblMetazoa"/>
        </authorList>
    </citation>
    <scope>IDENTIFICATION</scope>
    <source>
        <strain evidence="17">05x7-T-G4-1.051#20</strain>
    </source>
</reference>
<evidence type="ECO:0000256" key="12">
    <source>
        <dbReference type="ARBA" id="ARBA00023033"/>
    </source>
</evidence>
<dbReference type="InterPro" id="IPR036396">
    <property type="entry name" value="Cyt_P450_sf"/>
</dbReference>
<evidence type="ECO:0000256" key="8">
    <source>
        <dbReference type="ARBA" id="ARBA00022824"/>
    </source>
</evidence>
<dbReference type="SUPFAM" id="SSF48264">
    <property type="entry name" value="Cytochrome P450"/>
    <property type="match status" value="1"/>
</dbReference>
<keyword evidence="16" id="KW-0812">Transmembrane</keyword>
<organism evidence="17 18">
    <name type="scientific">Magallana gigas</name>
    <name type="common">Pacific oyster</name>
    <name type="synonym">Crassostrea gigas</name>
    <dbReference type="NCBI Taxonomy" id="29159"/>
    <lineage>
        <taxon>Eukaryota</taxon>
        <taxon>Metazoa</taxon>
        <taxon>Spiralia</taxon>
        <taxon>Lophotrochozoa</taxon>
        <taxon>Mollusca</taxon>
        <taxon>Bivalvia</taxon>
        <taxon>Autobranchia</taxon>
        <taxon>Pteriomorphia</taxon>
        <taxon>Ostreida</taxon>
        <taxon>Ostreoidea</taxon>
        <taxon>Ostreidae</taxon>
        <taxon>Magallana</taxon>
    </lineage>
</organism>
<evidence type="ECO:0000256" key="15">
    <source>
        <dbReference type="RuleBase" id="RU000461"/>
    </source>
</evidence>
<dbReference type="Gene3D" id="1.10.630.10">
    <property type="entry name" value="Cytochrome P450"/>
    <property type="match status" value="1"/>
</dbReference>
<protein>
    <recommendedName>
        <fullName evidence="5">unspecific monooxygenase</fullName>
        <ecNumber evidence="5">1.14.14.1</ecNumber>
    </recommendedName>
</protein>
<name>A0A8W8JQ87_MAGGI</name>
<dbReference type="EC" id="1.14.14.1" evidence="5"/>
<keyword evidence="9" id="KW-0492">Microsome</keyword>
<evidence type="ECO:0000256" key="16">
    <source>
        <dbReference type="SAM" id="Phobius"/>
    </source>
</evidence>
<dbReference type="PRINTS" id="PR00463">
    <property type="entry name" value="EP450I"/>
</dbReference>
<comment type="subcellular location">
    <subcellularLocation>
        <location evidence="3">Endoplasmic reticulum membrane</location>
        <topology evidence="3">Peripheral membrane protein</topology>
    </subcellularLocation>
    <subcellularLocation>
        <location evidence="2">Microsome membrane</location>
        <topology evidence="2">Peripheral membrane protein</topology>
    </subcellularLocation>
</comment>
<comment type="similarity">
    <text evidence="4 15">Belongs to the cytochrome P450 family.</text>
</comment>
<accession>A0A8W8JQ87</accession>
<dbReference type="InterPro" id="IPR017972">
    <property type="entry name" value="Cyt_P450_CS"/>
</dbReference>
<dbReference type="InterPro" id="IPR001128">
    <property type="entry name" value="Cyt_P450"/>
</dbReference>
<evidence type="ECO:0000256" key="9">
    <source>
        <dbReference type="ARBA" id="ARBA00022848"/>
    </source>
</evidence>
<proteinExistence type="inferred from homology"/>
<dbReference type="InterPro" id="IPR002401">
    <property type="entry name" value="Cyt_P450_E_grp-I"/>
</dbReference>
<evidence type="ECO:0000256" key="11">
    <source>
        <dbReference type="ARBA" id="ARBA00023004"/>
    </source>
</evidence>
<dbReference type="OrthoDB" id="1055148at2759"/>
<dbReference type="GO" id="GO:0005789">
    <property type="term" value="C:endoplasmic reticulum membrane"/>
    <property type="evidence" value="ECO:0007669"/>
    <property type="project" value="UniProtKB-SubCell"/>
</dbReference>
<dbReference type="FunFam" id="1.10.630.10:FF:000238">
    <property type="entry name" value="Cytochrome P450 2A6"/>
    <property type="match status" value="1"/>
</dbReference>
<feature type="binding site" description="axial binding residue" evidence="14">
    <location>
        <position position="466"/>
    </location>
    <ligand>
        <name>heme</name>
        <dbReference type="ChEBI" id="CHEBI:30413"/>
    </ligand>
    <ligandPart>
        <name>Fe</name>
        <dbReference type="ChEBI" id="CHEBI:18248"/>
    </ligandPart>
</feature>
<dbReference type="GO" id="GO:0004508">
    <property type="term" value="F:steroid 17-alpha-monooxygenase activity"/>
    <property type="evidence" value="ECO:0007669"/>
    <property type="project" value="TreeGrafter"/>
</dbReference>
<keyword evidence="10 15" id="KW-0560">Oxidoreductase</keyword>
<sequence>MNDSVISSVSKLILSSDEVIQNYLTNYSIKLPNVFFLALTFCVSFVYLWRKQLLNYPPGPISLPFIGNLDFFKSKSYIRIANLKEIYGDIFSLKAGKWDVVVVCSKEGIIEGLTDPDNNFDGRPDFLAFHNLFMGNRQLGISTADLDLKTQVKKEYIIQSLISHWNPEPGQGQLSYSIEKLIVKEILSLMCFFINEEGAFDPAECFKFAHLHIMMSLLFEDAYDVDDPITHEIYDCLENRKDAMNVKLYNYFPILKTIYKQKISQLEERNALLTRYHRILLNQHKDTYNPTELRDFVDQLLIFIETGNDRELFDSDDMDSLILELAGCGFSSVPALLTWLMGYMAVFPDIQTKMQKEMDQVVGRDRFPTLADQPFLPYTMAVIFEVQRNVTLFPFLHPHRAIKNCEFLGYNIPKNTVMLFSVWSLHHDKKLWKNPSKFDPCRFLDSSGRLTIPEHFIPFGLGERRCPGEALVDMEVYLFFTHIMHQLNVRAEGTILNLESDYRLAIQPKPFKIRISSRED</sequence>
<comment type="cofactor">
    <cofactor evidence="1 14">
        <name>heme</name>
        <dbReference type="ChEBI" id="CHEBI:30413"/>
    </cofactor>
</comment>
<dbReference type="Proteomes" id="UP000005408">
    <property type="component" value="Unassembled WGS sequence"/>
</dbReference>
<keyword evidence="12 15" id="KW-0503">Monooxygenase</keyword>